<gene>
    <name evidence="2" type="ORF">HORIV_24710</name>
</gene>
<reference evidence="3" key="1">
    <citation type="journal article" date="2019" name="Microbiol. Resour. Announc.">
        <title>Complete Genome Sequence of Halomonas olivaria, a Moderately Halophilic Bacterium Isolated from Olive Processing Effluents, Obtained by Nanopore Sequencing.</title>
        <authorList>
            <person name="Nagata S."/>
            <person name="Ii K.M."/>
            <person name="Tsukimi T."/>
            <person name="Miura M.C."/>
            <person name="Galipon J."/>
            <person name="Arakawa K."/>
        </authorList>
    </citation>
    <scope>NUCLEOTIDE SEQUENCE [LARGE SCALE GENOMIC DNA]</scope>
    <source>
        <strain evidence="3">TYRC17</strain>
    </source>
</reference>
<feature type="region of interest" description="Disordered" evidence="1">
    <location>
        <begin position="1"/>
        <end position="51"/>
    </location>
</feature>
<feature type="compositionally biased region" description="Basic and acidic residues" evidence="1">
    <location>
        <begin position="7"/>
        <end position="27"/>
    </location>
</feature>
<keyword evidence="3" id="KW-1185">Reference proteome</keyword>
<evidence type="ECO:0000313" key="3">
    <source>
        <dbReference type="Proteomes" id="UP000289555"/>
    </source>
</evidence>
<organism evidence="2 3">
    <name type="scientific">Vreelandella olivaria</name>
    <dbReference type="NCBI Taxonomy" id="390919"/>
    <lineage>
        <taxon>Bacteria</taxon>
        <taxon>Pseudomonadati</taxon>
        <taxon>Pseudomonadota</taxon>
        <taxon>Gammaproteobacteria</taxon>
        <taxon>Oceanospirillales</taxon>
        <taxon>Halomonadaceae</taxon>
        <taxon>Vreelandella</taxon>
    </lineage>
</organism>
<evidence type="ECO:0000313" key="2">
    <source>
        <dbReference type="EMBL" id="BBI50050.1"/>
    </source>
</evidence>
<proteinExistence type="predicted"/>
<protein>
    <submittedName>
        <fullName evidence="2">Uncharacterized protein</fullName>
    </submittedName>
</protein>
<dbReference type="EMBL" id="AP019416">
    <property type="protein sequence ID" value="BBI50050.1"/>
    <property type="molecule type" value="Genomic_DNA"/>
</dbReference>
<name>A0ABN5WTC2_9GAMM</name>
<evidence type="ECO:0000256" key="1">
    <source>
        <dbReference type="SAM" id="MobiDB-lite"/>
    </source>
</evidence>
<accession>A0ABN5WTC2</accession>
<sequence>MAGVFDRIVKQQDMDKSSEEELPDQPREPTSVHQSNALDAAGEEINSETSARTDVKLREVVQELLRMGLLEESQRPIFTARPSLPWSGLMPP</sequence>
<dbReference type="Proteomes" id="UP000289555">
    <property type="component" value="Chromosome"/>
</dbReference>